<keyword evidence="6" id="KW-0597">Phosphoprotein</keyword>
<proteinExistence type="predicted"/>
<keyword evidence="2" id="KW-0805">Transcription regulation</keyword>
<dbReference type="InterPro" id="IPR018060">
    <property type="entry name" value="HTH_AraC"/>
</dbReference>
<evidence type="ECO:0000256" key="4">
    <source>
        <dbReference type="ARBA" id="ARBA00023163"/>
    </source>
</evidence>
<dbReference type="GeneID" id="90530896"/>
<feature type="modified residue" description="4-aspartylphosphate" evidence="6">
    <location>
        <position position="58"/>
    </location>
</feature>
<dbReference type="InterPro" id="IPR011006">
    <property type="entry name" value="CheY-like_superfamily"/>
</dbReference>
<dbReference type="PRINTS" id="PR00032">
    <property type="entry name" value="HTHARAC"/>
</dbReference>
<evidence type="ECO:0000313" key="10">
    <source>
        <dbReference type="Proteomes" id="UP001524473"/>
    </source>
</evidence>
<dbReference type="RefSeq" id="WP_066859657.1">
    <property type="nucleotide sequence ID" value="NZ_CABKVV010000001.1"/>
</dbReference>
<dbReference type="InterPro" id="IPR001789">
    <property type="entry name" value="Sig_transdc_resp-reg_receiver"/>
</dbReference>
<evidence type="ECO:0000256" key="6">
    <source>
        <dbReference type="PROSITE-ProRule" id="PRU00169"/>
    </source>
</evidence>
<comment type="caution">
    <text evidence="9">The sequence shown here is derived from an EMBL/GenBank/DDBJ whole genome shotgun (WGS) entry which is preliminary data.</text>
</comment>
<gene>
    <name evidence="9" type="ORF">NE695_18060</name>
</gene>
<evidence type="ECO:0000256" key="1">
    <source>
        <dbReference type="ARBA" id="ARBA00018672"/>
    </source>
</evidence>
<sequence>MDGKKIHMLVVDDEKIQRDGILFLLKKSGLEFEISQCENGEEAYRLLKKGHVDILLTDIRMPFMDGMELISRVVPLAPDIKIILYSGYEDFEYARTAMSLGVHYYLRKPVDLEEFRDVITSVMGEVLETEKRQEENGKIKSCVRNYALCCLLNGTKNDQIQDLAGSLLGEKWVRQYNRIFLIHFEEEISEEEWKNAEEMIRHEADGICESVVLSAHQLAVLWDKRNRLNDFHYQARAQRMHRRLEDTLHRDCWIVAGEEVSDLLHIAEEMPQMRACLENRFWENGKRVLFFHQERKNALEEQYADGKILEIVRELAGQGDYAALQVVMQEYWDFHREKENSLLYSKFLCTSILHEIMQKSSIFSDFDIVSAVEQVYKSNRSDKVVALIQDVIEQARAFHESNAAKEQHPIVSIAKKYICKHYGEELDLEQLAESAHTSPRYLCRLFKEETGEGIGQYLKKYRLQKAQELLKSTNLKIKEIGRKTGYSSASYFCQSFREYFGISPEKFRNTPDFPGL</sequence>
<feature type="domain" description="HTH araC/xylS-type" evidence="7">
    <location>
        <begin position="412"/>
        <end position="510"/>
    </location>
</feature>
<dbReference type="Gene3D" id="3.40.50.2300">
    <property type="match status" value="1"/>
</dbReference>
<keyword evidence="10" id="KW-1185">Reference proteome</keyword>
<keyword evidence="3" id="KW-0238">DNA-binding</keyword>
<name>A0ABT1S4C6_9FIRM</name>
<evidence type="ECO:0000259" key="8">
    <source>
        <dbReference type="PROSITE" id="PS50110"/>
    </source>
</evidence>
<dbReference type="PROSITE" id="PS50110">
    <property type="entry name" value="RESPONSE_REGULATORY"/>
    <property type="match status" value="1"/>
</dbReference>
<dbReference type="PROSITE" id="PS00041">
    <property type="entry name" value="HTH_ARAC_FAMILY_1"/>
    <property type="match status" value="1"/>
</dbReference>
<dbReference type="PANTHER" id="PTHR43280">
    <property type="entry name" value="ARAC-FAMILY TRANSCRIPTIONAL REGULATOR"/>
    <property type="match status" value="1"/>
</dbReference>
<dbReference type="CDD" id="cd17536">
    <property type="entry name" value="REC_YesN-like"/>
    <property type="match status" value="1"/>
</dbReference>
<dbReference type="InterPro" id="IPR020449">
    <property type="entry name" value="Tscrpt_reg_AraC-type_HTH"/>
</dbReference>
<dbReference type="SUPFAM" id="SSF52172">
    <property type="entry name" value="CheY-like"/>
    <property type="match status" value="1"/>
</dbReference>
<evidence type="ECO:0000259" key="7">
    <source>
        <dbReference type="PROSITE" id="PS01124"/>
    </source>
</evidence>
<reference evidence="9 10" key="1">
    <citation type="submission" date="2022-06" db="EMBL/GenBank/DDBJ databases">
        <title>Isolation of gut microbiota from human fecal samples.</title>
        <authorList>
            <person name="Pamer E.G."/>
            <person name="Barat B."/>
            <person name="Waligurski E."/>
            <person name="Medina S."/>
            <person name="Paddock L."/>
            <person name="Mostad J."/>
        </authorList>
    </citation>
    <scope>NUCLEOTIDE SEQUENCE [LARGE SCALE GENOMIC DNA]</scope>
    <source>
        <strain evidence="9 10">DFI.9.73</strain>
    </source>
</reference>
<feature type="domain" description="Response regulatory" evidence="8">
    <location>
        <begin position="7"/>
        <end position="123"/>
    </location>
</feature>
<dbReference type="Pfam" id="PF00072">
    <property type="entry name" value="Response_reg"/>
    <property type="match status" value="1"/>
</dbReference>
<keyword evidence="4" id="KW-0804">Transcription</keyword>
<dbReference type="Pfam" id="PF12833">
    <property type="entry name" value="HTH_18"/>
    <property type="match status" value="1"/>
</dbReference>
<dbReference type="Gene3D" id="1.10.10.60">
    <property type="entry name" value="Homeodomain-like"/>
    <property type="match status" value="2"/>
</dbReference>
<evidence type="ECO:0000256" key="5">
    <source>
        <dbReference type="ARBA" id="ARBA00024867"/>
    </source>
</evidence>
<evidence type="ECO:0000256" key="3">
    <source>
        <dbReference type="ARBA" id="ARBA00023125"/>
    </source>
</evidence>
<organism evidence="9 10">
    <name type="scientific">Neglectibacter timonensis</name>
    <dbReference type="NCBI Taxonomy" id="1776382"/>
    <lineage>
        <taxon>Bacteria</taxon>
        <taxon>Bacillati</taxon>
        <taxon>Bacillota</taxon>
        <taxon>Clostridia</taxon>
        <taxon>Eubacteriales</taxon>
        <taxon>Oscillospiraceae</taxon>
        <taxon>Neglectibacter</taxon>
    </lineage>
</organism>
<dbReference type="SMART" id="SM00448">
    <property type="entry name" value="REC"/>
    <property type="match status" value="1"/>
</dbReference>
<dbReference type="InterPro" id="IPR009057">
    <property type="entry name" value="Homeodomain-like_sf"/>
</dbReference>
<accession>A0ABT1S4C6</accession>
<protein>
    <recommendedName>
        <fullName evidence="1">Stage 0 sporulation protein A homolog</fullName>
    </recommendedName>
</protein>
<dbReference type="SMART" id="SM00342">
    <property type="entry name" value="HTH_ARAC"/>
    <property type="match status" value="1"/>
</dbReference>
<dbReference type="PANTHER" id="PTHR43280:SF2">
    <property type="entry name" value="HTH-TYPE TRANSCRIPTIONAL REGULATOR EXSA"/>
    <property type="match status" value="1"/>
</dbReference>
<evidence type="ECO:0000256" key="2">
    <source>
        <dbReference type="ARBA" id="ARBA00023015"/>
    </source>
</evidence>
<dbReference type="EMBL" id="JANFZH010000081">
    <property type="protein sequence ID" value="MCQ4841807.1"/>
    <property type="molecule type" value="Genomic_DNA"/>
</dbReference>
<comment type="function">
    <text evidence="5">May play the central regulatory role in sporulation. It may be an element of the effector pathway responsible for the activation of sporulation genes in response to nutritional stress. Spo0A may act in concert with spo0H (a sigma factor) to control the expression of some genes that are critical to the sporulation process.</text>
</comment>
<dbReference type="PROSITE" id="PS01124">
    <property type="entry name" value="HTH_ARAC_FAMILY_2"/>
    <property type="match status" value="1"/>
</dbReference>
<dbReference type="InterPro" id="IPR018062">
    <property type="entry name" value="HTH_AraC-typ_CS"/>
</dbReference>
<evidence type="ECO:0000313" key="9">
    <source>
        <dbReference type="EMBL" id="MCQ4841807.1"/>
    </source>
</evidence>
<dbReference type="SUPFAM" id="SSF46689">
    <property type="entry name" value="Homeodomain-like"/>
    <property type="match status" value="2"/>
</dbReference>
<dbReference type="Proteomes" id="UP001524473">
    <property type="component" value="Unassembled WGS sequence"/>
</dbReference>